<evidence type="ECO:0000259" key="1">
    <source>
        <dbReference type="Pfam" id="PF13354"/>
    </source>
</evidence>
<accession>A0A8J2ZYS4</accession>
<dbReference type="Gene3D" id="3.40.710.10">
    <property type="entry name" value="DD-peptidase/beta-lactamase superfamily"/>
    <property type="match status" value="1"/>
</dbReference>
<feature type="domain" description="Beta-lactamase class A catalytic" evidence="1">
    <location>
        <begin position="62"/>
        <end position="184"/>
    </location>
</feature>
<name>A0A8J2ZYS4_9BACL</name>
<dbReference type="GO" id="GO:0008800">
    <property type="term" value="F:beta-lactamase activity"/>
    <property type="evidence" value="ECO:0007669"/>
    <property type="project" value="InterPro"/>
</dbReference>
<dbReference type="SUPFAM" id="SSF56601">
    <property type="entry name" value="beta-lactamase/transpeptidase-like"/>
    <property type="match status" value="1"/>
</dbReference>
<reference evidence="2" key="1">
    <citation type="journal article" date="2014" name="Int. J. Syst. Evol. Microbiol.">
        <title>Complete genome sequence of Corynebacterium casei LMG S-19264T (=DSM 44701T), isolated from a smear-ripened cheese.</title>
        <authorList>
            <consortium name="US DOE Joint Genome Institute (JGI-PGF)"/>
            <person name="Walter F."/>
            <person name="Albersmeier A."/>
            <person name="Kalinowski J."/>
            <person name="Ruckert C."/>
        </authorList>
    </citation>
    <scope>NUCLEOTIDE SEQUENCE</scope>
    <source>
        <strain evidence="2">CGMCC 1.12777</strain>
    </source>
</reference>
<evidence type="ECO:0000313" key="2">
    <source>
        <dbReference type="EMBL" id="GGH87305.1"/>
    </source>
</evidence>
<dbReference type="Proteomes" id="UP000656813">
    <property type="component" value="Unassembled WGS sequence"/>
</dbReference>
<protein>
    <recommendedName>
        <fullName evidence="1">Beta-lactamase class A catalytic domain-containing protein</fullName>
    </recommendedName>
</protein>
<dbReference type="Pfam" id="PF13354">
    <property type="entry name" value="Beta-lactamase2"/>
    <property type="match status" value="1"/>
</dbReference>
<evidence type="ECO:0000313" key="3">
    <source>
        <dbReference type="Proteomes" id="UP000656813"/>
    </source>
</evidence>
<comment type="caution">
    <text evidence="2">The sequence shown here is derived from an EMBL/GenBank/DDBJ whole genome shotgun (WGS) entry which is preliminary data.</text>
</comment>
<dbReference type="AlphaFoldDB" id="A0A8J2ZYS4"/>
<dbReference type="InterPro" id="IPR012338">
    <property type="entry name" value="Beta-lactam/transpept-like"/>
</dbReference>
<dbReference type="EMBL" id="BMFV01000038">
    <property type="protein sequence ID" value="GGH87305.1"/>
    <property type="molecule type" value="Genomic_DNA"/>
</dbReference>
<dbReference type="GO" id="GO:0030655">
    <property type="term" value="P:beta-lactam antibiotic catabolic process"/>
    <property type="evidence" value="ECO:0007669"/>
    <property type="project" value="InterPro"/>
</dbReference>
<dbReference type="InterPro" id="IPR045155">
    <property type="entry name" value="Beta-lactam_cat"/>
</dbReference>
<organism evidence="2 3">
    <name type="scientific">Pullulanibacillus pueri</name>
    <dbReference type="NCBI Taxonomy" id="1437324"/>
    <lineage>
        <taxon>Bacteria</taxon>
        <taxon>Bacillati</taxon>
        <taxon>Bacillota</taxon>
        <taxon>Bacilli</taxon>
        <taxon>Bacillales</taxon>
        <taxon>Sporolactobacillaceae</taxon>
        <taxon>Pullulanibacillus</taxon>
    </lineage>
</organism>
<reference evidence="2" key="2">
    <citation type="submission" date="2020-09" db="EMBL/GenBank/DDBJ databases">
        <authorList>
            <person name="Sun Q."/>
            <person name="Zhou Y."/>
        </authorList>
    </citation>
    <scope>NUCLEOTIDE SEQUENCE</scope>
    <source>
        <strain evidence="2">CGMCC 1.12777</strain>
    </source>
</reference>
<proteinExistence type="predicted"/>
<sequence length="221" mass="25187">MLVKNIERMIQPGMRFGFYFSDLHEGTVITFNEDEWFPLASLTKMITAVLSLRNTKRFSGTVIQNTISHHSQQAYETLLEKQSVGKINQQLVALQFDIMTDQNHRDKEKNVGTPRGLYEFLSFISKENGLEAPAKDLIMKALREQADPDGFRLGGQWYHMTGGFDGVCNDIGYWDIQGRRLVIVGCLQTSDPSIPWTTLENTLQKVGYEIMKVYQSTAIEP</sequence>
<keyword evidence="3" id="KW-1185">Reference proteome</keyword>
<gene>
    <name evidence="2" type="ORF">GCM10007096_37020</name>
</gene>
<dbReference type="RefSeq" id="WP_188498865.1">
    <property type="nucleotide sequence ID" value="NZ_BMFV01000038.1"/>
</dbReference>